<keyword evidence="2" id="KW-0460">Magnesium</keyword>
<dbReference type="InterPro" id="IPR002058">
    <property type="entry name" value="PAP_assoc"/>
</dbReference>
<evidence type="ECO:0000256" key="3">
    <source>
        <dbReference type="SAM" id="MobiDB-lite"/>
    </source>
</evidence>
<proteinExistence type="predicted"/>
<feature type="compositionally biased region" description="Basic and acidic residues" evidence="3">
    <location>
        <begin position="1319"/>
        <end position="1330"/>
    </location>
</feature>
<feature type="region of interest" description="Disordered" evidence="3">
    <location>
        <begin position="964"/>
        <end position="1003"/>
    </location>
</feature>
<keyword evidence="1" id="KW-0479">Metal-binding</keyword>
<dbReference type="GO" id="GO:0003729">
    <property type="term" value="F:mRNA binding"/>
    <property type="evidence" value="ECO:0007669"/>
    <property type="project" value="TreeGrafter"/>
</dbReference>
<dbReference type="GO" id="GO:0043634">
    <property type="term" value="P:polyadenylation-dependent ncRNA catabolic process"/>
    <property type="evidence" value="ECO:0007669"/>
    <property type="project" value="TreeGrafter"/>
</dbReference>
<dbReference type="Gramene" id="rna-AYBTSS11_LOCUS13143">
    <property type="protein sequence ID" value="CAJ1948352.1"/>
    <property type="gene ID" value="gene-AYBTSS11_LOCUS13143"/>
</dbReference>
<evidence type="ECO:0000256" key="1">
    <source>
        <dbReference type="ARBA" id="ARBA00022723"/>
    </source>
</evidence>
<name>A0AA86VAX0_9FABA</name>
<dbReference type="GO" id="GO:0005730">
    <property type="term" value="C:nucleolus"/>
    <property type="evidence" value="ECO:0007669"/>
    <property type="project" value="TreeGrafter"/>
</dbReference>
<feature type="region of interest" description="Disordered" evidence="3">
    <location>
        <begin position="1023"/>
        <end position="1079"/>
    </location>
</feature>
<dbReference type="InterPro" id="IPR045862">
    <property type="entry name" value="Trf4-like"/>
</dbReference>
<keyword evidence="7" id="KW-1185">Reference proteome</keyword>
<evidence type="ECO:0000256" key="2">
    <source>
        <dbReference type="ARBA" id="ARBA00022842"/>
    </source>
</evidence>
<dbReference type="SUPFAM" id="SSF81301">
    <property type="entry name" value="Nucleotidyltransferase"/>
    <property type="match status" value="1"/>
</dbReference>
<organism evidence="6 7">
    <name type="scientific">Sphenostylis stenocarpa</name>
    <dbReference type="NCBI Taxonomy" id="92480"/>
    <lineage>
        <taxon>Eukaryota</taxon>
        <taxon>Viridiplantae</taxon>
        <taxon>Streptophyta</taxon>
        <taxon>Embryophyta</taxon>
        <taxon>Tracheophyta</taxon>
        <taxon>Spermatophyta</taxon>
        <taxon>Magnoliopsida</taxon>
        <taxon>eudicotyledons</taxon>
        <taxon>Gunneridae</taxon>
        <taxon>Pentapetalae</taxon>
        <taxon>rosids</taxon>
        <taxon>fabids</taxon>
        <taxon>Fabales</taxon>
        <taxon>Fabaceae</taxon>
        <taxon>Papilionoideae</taxon>
        <taxon>50 kb inversion clade</taxon>
        <taxon>NPAAA clade</taxon>
        <taxon>indigoferoid/millettioid clade</taxon>
        <taxon>Phaseoleae</taxon>
        <taxon>Sphenostylis</taxon>
    </lineage>
</organism>
<feature type="compositionally biased region" description="Basic and acidic residues" evidence="3">
    <location>
        <begin position="1023"/>
        <end position="1038"/>
    </location>
</feature>
<feature type="region of interest" description="Disordered" evidence="3">
    <location>
        <begin position="410"/>
        <end position="438"/>
    </location>
</feature>
<dbReference type="InterPro" id="IPR054708">
    <property type="entry name" value="MTPAP-like_central"/>
</dbReference>
<sequence length="1513" mass="167875">MAHHQLIDLLTSHISLYHSQCPNPNRNRNPNPRSSILKWFSSLSIHHRQAYLTVVDANFVQILLQMLAKLRSHGNGSFILLPDLPSPNNLPTLCFKKSRGLIARVADSDDAGRSVYESVRMFESSEGEDTANSQPPSVRRLDALTLAEGFVGDVNRFVDSMDRISGGEFLRGEEAELGEEWVELHWLKAKGYYGIEAFIANRIEVSMRLAWLNCCGGRKRSVKLKEKISAAGVGVNVFWRKKGCMDWWGNLDAGTRRKVFATFIMKAAKPLIRDVLGMSSSASDDEIWLNSVGADKLRKNNHSMSIQRTISALPVDLEFGTVISPVTFCKKPAALAGAFNSLLVLHDVNMMITSNRNSGFDIGQIFFSSMGSVCTISDCILRKMRGFFMVISLDCTKLELLGEELDKFSSGKPKEKLSVSNRKKKGRNRSTKRQNPVSKTCMAHENSLKGTDFKRDDNKKKTDLVGSRELPAVCMGKEISMECSPSTVKMDLPTQGLDVGKVKVRTTSRRSRKEKNKSKNIVIDSAGGNSHKLIVHAASTTIVSEGEVAICDRLLNSSTTQNVKTDNSIGNDILTSNSSLCSSLSGLTKENSSTWKVKGETEELAESDNSLSPQCSLLSDERKTFCSGLDTLTCDVDCNTAVTPLVPALKQGSCFSKENNCTLNSLHTAKADIKSTTLNKPIRDVNVKEFGLLKEHDRCLFESRNSAFSKCTPYEWPGVPSIYFPSFNSHLPPATDRLHLDVGRNWHNHFCHPFVPTLQQARNPPIEGGCNPILSRPIPMSFDWPPVFRGAMTPSPNYNYDSGFISRKQCTFSKGLAVQGMQVDATAPDDERKYSGDAWDLPDLTNTKELADEFDNHCLSEEEYEVHAVSGIDYNQYFGGGIMYWNPSDYPGKGFSRPPSLSSDDSLWALREADMNRTVDDMVAFSSSYSTNGLTSPTAATFCSPFDPVGTGTQTVGYVMSGNEVPGKKLHSSSVTDPTVDEDTSGSLGNSLPGEVEGKAGDSHSYPILRPIIIPNLSRERFDHKSPCVPPTRREQPRIKRPPSPVVLCVPRAPRPPPPSPVSESRKHRGFPTVRSGSSSPRHWGMRGWYQEGSNLEETCLRMDGAEVVWPWRNNNLAVRPLIQPLPAALLQDRLIALSQIARDQEHPDVTFPLQPPELQSCSSQSASLSLMHGILHDEIDSFCKQVAAENMARRPYINWAVKRVTRFLQVLWPRSRTNIYGSNATGLSLPTSDVDLVVSLPPVRNLEPIKEAGILEGRNGIKETCLQHAARYLANQDWVKNDSLKTVENTAIPIIMLVVEVPQDVISSSAPMIQSLNEEPHRTPGEHSNDNSSDTIELENSALPKVSQMKFDALKSKSVRLDISFKSPSHTGLQTTEMVKELTEQFPAATPLALVLKQFLADRSLDQSYSGGLSSYCLVLLIIRFLQHEHHLGRPINQNYGSLLIDFLYFFGNVFDPRQMRISVQGSGLYIKRERGCSIDPIHIDDPLFPTNNVGRNCFRIHQCIKEKETGD</sequence>
<reference evidence="6" key="1">
    <citation type="submission" date="2023-10" db="EMBL/GenBank/DDBJ databases">
        <authorList>
            <person name="Domelevo Entfellner J.-B."/>
        </authorList>
    </citation>
    <scope>NUCLEOTIDE SEQUENCE</scope>
</reference>
<dbReference type="InterPro" id="IPR043519">
    <property type="entry name" value="NT_sf"/>
</dbReference>
<dbReference type="PANTHER" id="PTHR23092">
    <property type="entry name" value="POLY(A) RNA POLYMERASE"/>
    <property type="match status" value="1"/>
</dbReference>
<dbReference type="GO" id="GO:0031499">
    <property type="term" value="C:TRAMP complex"/>
    <property type="evidence" value="ECO:0007669"/>
    <property type="project" value="TreeGrafter"/>
</dbReference>
<feature type="compositionally biased region" description="Basic residues" evidence="3">
    <location>
        <begin position="421"/>
        <end position="432"/>
    </location>
</feature>
<dbReference type="GO" id="GO:1990817">
    <property type="term" value="F:poly(A) RNA polymerase activity"/>
    <property type="evidence" value="ECO:0007669"/>
    <property type="project" value="InterPro"/>
</dbReference>
<gene>
    <name evidence="6" type="ORF">AYBTSS11_LOCUS13143</name>
</gene>
<dbReference type="GO" id="GO:0046872">
    <property type="term" value="F:metal ion binding"/>
    <property type="evidence" value="ECO:0007669"/>
    <property type="project" value="UniProtKB-KW"/>
</dbReference>
<evidence type="ECO:0000259" key="5">
    <source>
        <dbReference type="Pfam" id="PF22600"/>
    </source>
</evidence>
<evidence type="ECO:0000313" key="7">
    <source>
        <dbReference type="Proteomes" id="UP001189624"/>
    </source>
</evidence>
<dbReference type="PANTHER" id="PTHR23092:SF48">
    <property type="entry name" value="NUCLEOTIDYLTRANSFERASE FAMILY PROTEIN"/>
    <property type="match status" value="1"/>
</dbReference>
<dbReference type="Gene3D" id="1.10.1410.10">
    <property type="match status" value="2"/>
</dbReference>
<feature type="domain" description="PAP-associated" evidence="4">
    <location>
        <begin position="1440"/>
        <end position="1493"/>
    </location>
</feature>
<dbReference type="EMBL" id="OY731401">
    <property type="protein sequence ID" value="CAJ1948352.1"/>
    <property type="molecule type" value="Genomic_DNA"/>
</dbReference>
<dbReference type="Gene3D" id="3.30.460.10">
    <property type="entry name" value="Beta Polymerase, domain 2"/>
    <property type="match status" value="1"/>
</dbReference>
<dbReference type="SUPFAM" id="SSF81631">
    <property type="entry name" value="PAP/OAS1 substrate-binding domain"/>
    <property type="match status" value="1"/>
</dbReference>
<dbReference type="Proteomes" id="UP001189624">
    <property type="component" value="Chromosome 4"/>
</dbReference>
<dbReference type="GO" id="GO:0031123">
    <property type="term" value="P:RNA 3'-end processing"/>
    <property type="evidence" value="ECO:0007669"/>
    <property type="project" value="TreeGrafter"/>
</dbReference>
<feature type="region of interest" description="Disordered" evidence="3">
    <location>
        <begin position="1317"/>
        <end position="1336"/>
    </location>
</feature>
<evidence type="ECO:0000313" key="6">
    <source>
        <dbReference type="EMBL" id="CAJ1948352.1"/>
    </source>
</evidence>
<feature type="domain" description="Poly(A) RNA polymerase mitochondrial-like central palm" evidence="5">
    <location>
        <begin position="1201"/>
        <end position="1297"/>
    </location>
</feature>
<protein>
    <recommendedName>
        <fullName evidence="8">Polymerase nucleotidyl transferase domain-containing protein</fullName>
    </recommendedName>
</protein>
<evidence type="ECO:0000259" key="4">
    <source>
        <dbReference type="Pfam" id="PF03828"/>
    </source>
</evidence>
<dbReference type="Pfam" id="PF22600">
    <property type="entry name" value="MTPAP-like_central"/>
    <property type="match status" value="1"/>
</dbReference>
<accession>A0AA86VAX0</accession>
<evidence type="ECO:0008006" key="8">
    <source>
        <dbReference type="Google" id="ProtNLM"/>
    </source>
</evidence>
<dbReference type="Pfam" id="PF03828">
    <property type="entry name" value="PAP_assoc"/>
    <property type="match status" value="1"/>
</dbReference>